<dbReference type="Pfam" id="PF00294">
    <property type="entry name" value="PfkB"/>
    <property type="match status" value="1"/>
</dbReference>
<keyword evidence="5" id="KW-1185">Reference proteome</keyword>
<gene>
    <name evidence="4" type="ORF">BOO71_0002647</name>
</gene>
<dbReference type="EMBL" id="MSTI01000030">
    <property type="protein sequence ID" value="OLV19458.1"/>
    <property type="molecule type" value="Genomic_DNA"/>
</dbReference>
<dbReference type="AlphaFoldDB" id="A0A1U7P2S2"/>
<dbReference type="STRING" id="249408.BOO71_0002647"/>
<dbReference type="eggNOG" id="COG0524">
    <property type="taxonomic scope" value="Bacteria"/>
</dbReference>
<dbReference type="Proteomes" id="UP000186607">
    <property type="component" value="Unassembled WGS sequence"/>
</dbReference>
<proteinExistence type="predicted"/>
<evidence type="ECO:0000259" key="3">
    <source>
        <dbReference type="Pfam" id="PF00294"/>
    </source>
</evidence>
<dbReference type="GO" id="GO:0016301">
    <property type="term" value="F:kinase activity"/>
    <property type="evidence" value="ECO:0007669"/>
    <property type="project" value="UniProtKB-KW"/>
</dbReference>
<protein>
    <submittedName>
        <fullName evidence="4">Glucosamine kinase</fullName>
    </submittedName>
</protein>
<dbReference type="Gene3D" id="3.40.1190.20">
    <property type="match status" value="1"/>
</dbReference>
<feature type="domain" description="Carbohydrate kinase PfkB" evidence="3">
    <location>
        <begin position="5"/>
        <end position="290"/>
    </location>
</feature>
<reference evidence="4 5" key="1">
    <citation type="submission" date="2017-01" db="EMBL/GenBank/DDBJ databases">
        <title>Genome Analysis of Deinococcus marmoris KOPRI26562.</title>
        <authorList>
            <person name="Kim J.H."/>
            <person name="Oh H.-M."/>
        </authorList>
    </citation>
    <scope>NUCLEOTIDE SEQUENCE [LARGE SCALE GENOMIC DNA]</scope>
    <source>
        <strain evidence="4 5">KOPRI26562</strain>
    </source>
</reference>
<evidence type="ECO:0000256" key="1">
    <source>
        <dbReference type="ARBA" id="ARBA00022679"/>
    </source>
</evidence>
<comment type="caution">
    <text evidence="4">The sequence shown here is derived from an EMBL/GenBank/DDBJ whole genome shotgun (WGS) entry which is preliminary data.</text>
</comment>
<organism evidence="4 5">
    <name type="scientific">Deinococcus marmoris</name>
    <dbReference type="NCBI Taxonomy" id="249408"/>
    <lineage>
        <taxon>Bacteria</taxon>
        <taxon>Thermotogati</taxon>
        <taxon>Deinococcota</taxon>
        <taxon>Deinococci</taxon>
        <taxon>Deinococcales</taxon>
        <taxon>Deinococcaceae</taxon>
        <taxon>Deinococcus</taxon>
    </lineage>
</organism>
<dbReference type="InterPro" id="IPR011611">
    <property type="entry name" value="PfkB_dom"/>
</dbReference>
<dbReference type="OrthoDB" id="9795789at2"/>
<sequence length="300" mass="31642">MTPRDLVILGNINVDLILGPLDGWPGRGTEVLVEELQWRVGGNAGNAAAACAALGTDHAVISTAGDDLAGKWLQQQLPTGQVTWLPCDGPTSVTVAVTHSDGERTFITQLGHLAALAWADLRPHVPASRFALLAGGFLTPALRREYPEILTWFGRSGTQVALDMGWPDGGYTPGLRREVLCWLPRTHHLLINDLEALALTGETDLRCAVECLASHLHPDGTLVIKRGAEGVLLHHGGQVSTHAAPAIQVSDTVGAGDIWNAAYLDALSRAEGTEAAAGFAVQVASTAVSTSPRRYLAPEG</sequence>
<evidence type="ECO:0000313" key="5">
    <source>
        <dbReference type="Proteomes" id="UP000186607"/>
    </source>
</evidence>
<accession>A0A1U7P2S2</accession>
<name>A0A1U7P2S2_9DEIO</name>
<keyword evidence="2 4" id="KW-0418">Kinase</keyword>
<dbReference type="PROSITE" id="PS00584">
    <property type="entry name" value="PFKB_KINASES_2"/>
    <property type="match status" value="1"/>
</dbReference>
<evidence type="ECO:0000313" key="4">
    <source>
        <dbReference type="EMBL" id="OLV19458.1"/>
    </source>
</evidence>
<dbReference type="SUPFAM" id="SSF53613">
    <property type="entry name" value="Ribokinase-like"/>
    <property type="match status" value="1"/>
</dbReference>
<keyword evidence="1" id="KW-0808">Transferase</keyword>
<dbReference type="RefSeq" id="WP_075830783.1">
    <property type="nucleotide sequence ID" value="NZ_MSTI01000030.1"/>
</dbReference>
<dbReference type="InterPro" id="IPR029056">
    <property type="entry name" value="Ribokinase-like"/>
</dbReference>
<evidence type="ECO:0000256" key="2">
    <source>
        <dbReference type="ARBA" id="ARBA00022777"/>
    </source>
</evidence>
<dbReference type="InterPro" id="IPR002173">
    <property type="entry name" value="Carboh/pur_kinase_PfkB_CS"/>
</dbReference>
<dbReference type="PANTHER" id="PTHR10584">
    <property type="entry name" value="SUGAR KINASE"/>
    <property type="match status" value="1"/>
</dbReference>
<dbReference type="PANTHER" id="PTHR10584:SF166">
    <property type="entry name" value="RIBOKINASE"/>
    <property type="match status" value="1"/>
</dbReference>